<evidence type="ECO:0000313" key="2">
    <source>
        <dbReference type="EMBL" id="PZX92822.1"/>
    </source>
</evidence>
<dbReference type="AlphaFoldDB" id="A0A2W7VKT2"/>
<name>A0A2W7VKT2_9FLAO</name>
<reference evidence="2 3" key="1">
    <citation type="submission" date="2018-06" db="EMBL/GenBank/DDBJ databases">
        <title>Flavobacterium sp IMCC34762, genome.</title>
        <authorList>
            <person name="Joung Y."/>
            <person name="Cho J."/>
            <person name="Song J."/>
        </authorList>
    </citation>
    <scope>NUCLEOTIDE SEQUENCE [LARGE SCALE GENOMIC DNA]</scope>
    <source>
        <strain evidence="2 3">IMCC34762</strain>
    </source>
</reference>
<feature type="chain" id="PRO_5015995674" evidence="1">
    <location>
        <begin position="31"/>
        <end position="114"/>
    </location>
</feature>
<comment type="caution">
    <text evidence="2">The sequence shown here is derived from an EMBL/GenBank/DDBJ whole genome shotgun (WGS) entry which is preliminary data.</text>
</comment>
<keyword evidence="3" id="KW-1185">Reference proteome</keyword>
<evidence type="ECO:0000313" key="3">
    <source>
        <dbReference type="Proteomes" id="UP000249177"/>
    </source>
</evidence>
<gene>
    <name evidence="2" type="ORF">DOS84_13190</name>
</gene>
<proteinExistence type="predicted"/>
<dbReference type="EMBL" id="QKXH01000008">
    <property type="protein sequence ID" value="PZX92822.1"/>
    <property type="molecule type" value="Genomic_DNA"/>
</dbReference>
<protein>
    <submittedName>
        <fullName evidence="2">Uncharacterized protein</fullName>
    </submittedName>
</protein>
<organism evidence="2 3">
    <name type="scientific">Flavobacterium aquariorum</name>
    <dbReference type="NCBI Taxonomy" id="2217670"/>
    <lineage>
        <taxon>Bacteria</taxon>
        <taxon>Pseudomonadati</taxon>
        <taxon>Bacteroidota</taxon>
        <taxon>Flavobacteriia</taxon>
        <taxon>Flavobacteriales</taxon>
        <taxon>Flavobacteriaceae</taxon>
        <taxon>Flavobacterium</taxon>
    </lineage>
</organism>
<feature type="signal peptide" evidence="1">
    <location>
        <begin position="1"/>
        <end position="30"/>
    </location>
</feature>
<evidence type="ECO:0000256" key="1">
    <source>
        <dbReference type="SAM" id="SignalP"/>
    </source>
</evidence>
<sequence>MKKTVKPLKINLPQFLSFAFILLAITNANSQTVHYDSINKQKFVLVDVEKTYERIIAKGYESVEIYESLGNYYYENKNFLKSRLYFDKLFGKYSLSQISSKSKERYQLIRKSIY</sequence>
<dbReference type="RefSeq" id="WP_111410587.1">
    <property type="nucleotide sequence ID" value="NZ_QKXH01000008.1"/>
</dbReference>
<dbReference type="OrthoDB" id="1362357at2"/>
<accession>A0A2W7VKT2</accession>
<keyword evidence="1" id="KW-0732">Signal</keyword>
<dbReference type="Proteomes" id="UP000249177">
    <property type="component" value="Unassembled WGS sequence"/>
</dbReference>